<dbReference type="InterPro" id="IPR029044">
    <property type="entry name" value="Nucleotide-diphossugar_trans"/>
</dbReference>
<dbReference type="InterPro" id="IPR038009">
    <property type="entry name" value="GlmU_C_LbH"/>
</dbReference>
<reference evidence="20 21" key="1">
    <citation type="submission" date="2019-11" db="EMBL/GenBank/DDBJ databases">
        <authorList>
            <person name="Dong K."/>
        </authorList>
    </citation>
    <scope>NUCLEOTIDE SEQUENCE [LARGE SCALE GENOMIC DNA]</scope>
    <source>
        <strain evidence="20 21">DK608</strain>
    </source>
</reference>
<gene>
    <name evidence="18 20" type="primary">glmU</name>
    <name evidence="20" type="ORF">GL284_11905</name>
</gene>
<feature type="region of interest" description="N-acetyltransferase" evidence="18">
    <location>
        <begin position="251"/>
        <end position="446"/>
    </location>
</feature>
<evidence type="ECO:0000256" key="9">
    <source>
        <dbReference type="ARBA" id="ARBA00022842"/>
    </source>
</evidence>
<feature type="binding site" evidence="18">
    <location>
        <position position="316"/>
    </location>
    <ligand>
        <name>UDP-N-acetyl-alpha-D-glucosamine</name>
        <dbReference type="ChEBI" id="CHEBI:57705"/>
    </ligand>
</feature>
<evidence type="ECO:0000256" key="10">
    <source>
        <dbReference type="ARBA" id="ARBA00022960"/>
    </source>
</evidence>
<feature type="binding site" evidence="18">
    <location>
        <position position="227"/>
    </location>
    <ligand>
        <name>Mg(2+)</name>
        <dbReference type="ChEBI" id="CHEBI:18420"/>
    </ligand>
</feature>
<dbReference type="GO" id="GO:0009252">
    <property type="term" value="P:peptidoglycan biosynthetic process"/>
    <property type="evidence" value="ECO:0007669"/>
    <property type="project" value="UniProtKB-UniRule"/>
</dbReference>
<dbReference type="PANTHER" id="PTHR43584">
    <property type="entry name" value="NUCLEOTIDYL TRANSFERASE"/>
    <property type="match status" value="1"/>
</dbReference>
<dbReference type="CDD" id="cd03353">
    <property type="entry name" value="LbH_GlmU_C"/>
    <property type="match status" value="1"/>
</dbReference>
<evidence type="ECO:0000256" key="4">
    <source>
        <dbReference type="ARBA" id="ARBA00022490"/>
    </source>
</evidence>
<feature type="binding site" evidence="18">
    <location>
        <position position="155"/>
    </location>
    <ligand>
        <name>UDP-N-acetyl-alpha-D-glucosamine</name>
        <dbReference type="ChEBI" id="CHEBI:57705"/>
    </ligand>
</feature>
<feature type="binding site" evidence="18">
    <location>
        <begin position="11"/>
        <end position="14"/>
    </location>
    <ligand>
        <name>UDP-N-acetyl-alpha-D-glucosamine</name>
        <dbReference type="ChEBI" id="CHEBI:57705"/>
    </ligand>
</feature>
<dbReference type="InterPro" id="IPR050065">
    <property type="entry name" value="GlmU-like"/>
</dbReference>
<dbReference type="PANTHER" id="PTHR43584:SF3">
    <property type="entry name" value="BIFUNCTIONAL PROTEIN GLMU"/>
    <property type="match status" value="1"/>
</dbReference>
<dbReference type="AlphaFoldDB" id="A0A6L6J134"/>
<feature type="binding site" evidence="18">
    <location>
        <position position="141"/>
    </location>
    <ligand>
        <name>UDP-N-acetyl-alpha-D-glucosamine</name>
        <dbReference type="ChEBI" id="CHEBI:57705"/>
    </ligand>
</feature>
<evidence type="ECO:0000259" key="19">
    <source>
        <dbReference type="Pfam" id="PF12804"/>
    </source>
</evidence>
<dbReference type="EC" id="2.7.7.23" evidence="18"/>
<feature type="binding site" evidence="18">
    <location>
        <begin position="106"/>
        <end position="108"/>
    </location>
    <ligand>
        <name>UDP-N-acetyl-alpha-D-glucosamine</name>
        <dbReference type="ChEBI" id="CHEBI:57705"/>
    </ligand>
</feature>
<evidence type="ECO:0000256" key="7">
    <source>
        <dbReference type="ARBA" id="ARBA00022723"/>
    </source>
</evidence>
<evidence type="ECO:0000313" key="20">
    <source>
        <dbReference type="EMBL" id="MTH64970.1"/>
    </source>
</evidence>
<feature type="binding site" evidence="18">
    <location>
        <position position="388"/>
    </location>
    <ligand>
        <name>acetyl-CoA</name>
        <dbReference type="ChEBI" id="CHEBI:57288"/>
    </ligand>
</feature>
<evidence type="ECO:0000256" key="14">
    <source>
        <dbReference type="ARBA" id="ARBA00023316"/>
    </source>
</evidence>
<dbReference type="GO" id="GO:0019134">
    <property type="term" value="F:glucosamine-1-phosphate N-acetyltransferase activity"/>
    <property type="evidence" value="ECO:0007669"/>
    <property type="project" value="UniProtKB-UniRule"/>
</dbReference>
<dbReference type="SUPFAM" id="SSF51161">
    <property type="entry name" value="Trimeric LpxA-like enzymes"/>
    <property type="match status" value="1"/>
</dbReference>
<dbReference type="Gene3D" id="2.160.10.10">
    <property type="entry name" value="Hexapeptide repeat proteins"/>
    <property type="match status" value="1"/>
</dbReference>
<dbReference type="GO" id="GO:0009245">
    <property type="term" value="P:lipid A biosynthetic process"/>
    <property type="evidence" value="ECO:0007669"/>
    <property type="project" value="UniProtKB-UniRule"/>
</dbReference>
<dbReference type="SUPFAM" id="SSF53448">
    <property type="entry name" value="Nucleotide-diphospho-sugar transferases"/>
    <property type="match status" value="1"/>
</dbReference>
<dbReference type="GO" id="GO:0016020">
    <property type="term" value="C:membrane"/>
    <property type="evidence" value="ECO:0007669"/>
    <property type="project" value="GOC"/>
</dbReference>
<dbReference type="HAMAP" id="MF_01631">
    <property type="entry name" value="GlmU"/>
    <property type="match status" value="1"/>
</dbReference>
<comment type="similarity">
    <text evidence="3 18">In the N-terminal section; belongs to the N-acetylglucosamine-1-phosphate uridyltransferase family.</text>
</comment>
<evidence type="ECO:0000256" key="16">
    <source>
        <dbReference type="ARBA" id="ARBA00048493"/>
    </source>
</evidence>
<evidence type="ECO:0000256" key="3">
    <source>
        <dbReference type="ARBA" id="ARBA00007947"/>
    </source>
</evidence>
<feature type="binding site" evidence="18">
    <location>
        <position position="108"/>
    </location>
    <ligand>
        <name>Mg(2+)</name>
        <dbReference type="ChEBI" id="CHEBI:18420"/>
    </ligand>
</feature>
<organism evidence="20 21">
    <name type="scientific">Paracoccus shanxieyensis</name>
    <dbReference type="NCBI Taxonomy" id="2675752"/>
    <lineage>
        <taxon>Bacteria</taxon>
        <taxon>Pseudomonadati</taxon>
        <taxon>Pseudomonadota</taxon>
        <taxon>Alphaproteobacteria</taxon>
        <taxon>Rhodobacterales</taxon>
        <taxon>Paracoccaceae</taxon>
        <taxon>Paracoccus</taxon>
    </lineage>
</organism>
<evidence type="ECO:0000256" key="8">
    <source>
        <dbReference type="ARBA" id="ARBA00022737"/>
    </source>
</evidence>
<comment type="pathway">
    <text evidence="18">Nucleotide-sugar biosynthesis; UDP-N-acetyl-alpha-D-glucosamine biosynthesis; UDP-N-acetyl-alpha-D-glucosamine from N-acetyl-alpha-D-glucosamine 1-phosphate: step 1/1.</text>
</comment>
<evidence type="ECO:0000256" key="2">
    <source>
        <dbReference type="ARBA" id="ARBA00007707"/>
    </source>
</evidence>
<feature type="domain" description="MobA-like NTP transferase" evidence="19">
    <location>
        <begin position="9"/>
        <end position="134"/>
    </location>
</feature>
<comment type="catalytic activity">
    <reaction evidence="16 18">
        <text>N-acetyl-alpha-D-glucosamine 1-phosphate + UTP + H(+) = UDP-N-acetyl-alpha-D-glucosamine + diphosphate</text>
        <dbReference type="Rhea" id="RHEA:13509"/>
        <dbReference type="ChEBI" id="CHEBI:15378"/>
        <dbReference type="ChEBI" id="CHEBI:33019"/>
        <dbReference type="ChEBI" id="CHEBI:46398"/>
        <dbReference type="ChEBI" id="CHEBI:57705"/>
        <dbReference type="ChEBI" id="CHEBI:57776"/>
        <dbReference type="EC" id="2.7.7.23"/>
    </reaction>
</comment>
<dbReference type="RefSeq" id="WP_155044854.1">
    <property type="nucleotide sequence ID" value="NZ_WMIH01000010.1"/>
</dbReference>
<dbReference type="UniPathway" id="UPA00973"/>
<feature type="binding site" evidence="18">
    <location>
        <begin position="83"/>
        <end position="84"/>
    </location>
    <ligand>
        <name>UDP-N-acetyl-alpha-D-glucosamine</name>
        <dbReference type="ChEBI" id="CHEBI:57705"/>
    </ligand>
</feature>
<evidence type="ECO:0000256" key="11">
    <source>
        <dbReference type="ARBA" id="ARBA00022984"/>
    </source>
</evidence>
<evidence type="ECO:0000256" key="18">
    <source>
        <dbReference type="HAMAP-Rule" id="MF_01631"/>
    </source>
</evidence>
<evidence type="ECO:0000256" key="5">
    <source>
        <dbReference type="ARBA" id="ARBA00022679"/>
    </source>
</evidence>
<keyword evidence="6 18" id="KW-0548">Nucleotidyltransferase</keyword>
<comment type="subcellular location">
    <subcellularLocation>
        <location evidence="1 18">Cytoplasm</location>
    </subcellularLocation>
</comment>
<dbReference type="Gene3D" id="3.90.550.10">
    <property type="entry name" value="Spore Coat Polysaccharide Biosynthesis Protein SpsA, Chain A"/>
    <property type="match status" value="1"/>
</dbReference>
<comment type="subunit">
    <text evidence="18">Homotrimer.</text>
</comment>
<comment type="cofactor">
    <cofactor evidence="18">
        <name>Mg(2+)</name>
        <dbReference type="ChEBI" id="CHEBI:18420"/>
    </cofactor>
    <text evidence="18">Binds 1 Mg(2+) ion per subunit.</text>
</comment>
<dbReference type="UniPathway" id="UPA00113">
    <property type="reaction ID" value="UER00532"/>
</dbReference>
<keyword evidence="9 18" id="KW-0460">Magnesium</keyword>
<keyword evidence="13 18" id="KW-0012">Acyltransferase</keyword>
<feature type="active site" description="Proton acceptor" evidence="18">
    <location>
        <position position="346"/>
    </location>
</feature>
<dbReference type="EC" id="2.3.1.157" evidence="18"/>
<sequence>MTDNPAALIVLAAGQGSRMQSDLPKVLHRLGGVPLVGHALAAGRALDPERIVVVAGHGADAVRKAVARLEPDAVIALQTEQLGTGHAVLQAIPHLDGFEGRVIVLYGDTPFIGEDTLLALSSHTADVVVLGFETQDPGRYGRLVTGPDGLEKIVEFKDADEATRAIRLVNSGVLAADAALLRDLLPQIGNDNASGEYYLTDIPALARASGRRVEVVTCDEAETLGINTRAELAAAEAAFQTRARALALEDGVTLSDPATVWFALDTVIGRDAIIGQNVVFGPGVTIESGAEILPFCHLEGCHISAGATVGPFARLRPGAELGGDVHVGNFVEIKNSVLDEGVKVGHLTYLGDAHIGERTNIGAGTVTCNYDGVFKHKTEIGADAFIGSDTMLVAPVRVGARAMTGSGSVITEDIPDDAMAIARSRQVTKPGLAARLMQALRQKKGK</sequence>
<dbReference type="GO" id="GO:0000902">
    <property type="term" value="P:cell morphogenesis"/>
    <property type="evidence" value="ECO:0007669"/>
    <property type="project" value="UniProtKB-UniRule"/>
</dbReference>
<feature type="binding site" evidence="18">
    <location>
        <position position="78"/>
    </location>
    <ligand>
        <name>UDP-N-acetyl-alpha-D-glucosamine</name>
        <dbReference type="ChEBI" id="CHEBI:57705"/>
    </ligand>
</feature>
<dbReference type="Pfam" id="PF12804">
    <property type="entry name" value="NTP_transf_3"/>
    <property type="match status" value="1"/>
</dbReference>
<comment type="similarity">
    <text evidence="2 18">In the C-terminal section; belongs to the transferase hexapeptide repeat family.</text>
</comment>
<keyword evidence="7 18" id="KW-0479">Metal-binding</keyword>
<dbReference type="NCBIfam" id="NF010933">
    <property type="entry name" value="PRK14353.1"/>
    <property type="match status" value="1"/>
</dbReference>
<feature type="binding site" evidence="18">
    <location>
        <position position="363"/>
    </location>
    <ligand>
        <name>acetyl-CoA</name>
        <dbReference type="ChEBI" id="CHEBI:57288"/>
    </ligand>
</feature>
<protein>
    <recommendedName>
        <fullName evidence="18">Bifunctional protein GlmU</fullName>
    </recommendedName>
    <domain>
        <recommendedName>
            <fullName evidence="18">UDP-N-acetylglucosamine pyrophosphorylase</fullName>
            <ecNumber evidence="18">2.7.7.23</ecNumber>
        </recommendedName>
        <alternativeName>
            <fullName evidence="18">N-acetylglucosamine-1-phosphate uridyltransferase</fullName>
        </alternativeName>
    </domain>
    <domain>
        <recommendedName>
            <fullName evidence="18">Glucosamine-1-phosphate N-acetyltransferase</fullName>
            <ecNumber evidence="18">2.3.1.157</ecNumber>
        </recommendedName>
    </domain>
</protein>
<evidence type="ECO:0000256" key="6">
    <source>
        <dbReference type="ARBA" id="ARBA00022695"/>
    </source>
</evidence>
<dbReference type="InterPro" id="IPR011004">
    <property type="entry name" value="Trimer_LpxA-like_sf"/>
</dbReference>
<keyword evidence="11 18" id="KW-0573">Peptidoglycan synthesis</keyword>
<dbReference type="Proteomes" id="UP000478740">
    <property type="component" value="Unassembled WGS sequence"/>
</dbReference>
<feature type="binding site" evidence="18">
    <location>
        <position position="349"/>
    </location>
    <ligand>
        <name>UDP-N-acetyl-alpha-D-glucosamine</name>
        <dbReference type="ChEBI" id="CHEBI:57705"/>
    </ligand>
</feature>
<feature type="binding site" evidence="18">
    <location>
        <position position="406"/>
    </location>
    <ligand>
        <name>acetyl-CoA</name>
        <dbReference type="ChEBI" id="CHEBI:57288"/>
    </ligand>
</feature>
<keyword evidence="8 18" id="KW-0677">Repeat</keyword>
<dbReference type="GO" id="GO:0005737">
    <property type="term" value="C:cytoplasm"/>
    <property type="evidence" value="ECO:0007669"/>
    <property type="project" value="UniProtKB-SubCell"/>
</dbReference>
<feature type="binding site" evidence="18">
    <location>
        <position position="25"/>
    </location>
    <ligand>
        <name>UDP-N-acetyl-alpha-D-glucosamine</name>
        <dbReference type="ChEBI" id="CHEBI:57705"/>
    </ligand>
</feature>
<dbReference type="PROSITE" id="PS00101">
    <property type="entry name" value="HEXAPEP_TRANSFERASES"/>
    <property type="match status" value="1"/>
</dbReference>
<evidence type="ECO:0000256" key="15">
    <source>
        <dbReference type="ARBA" id="ARBA00048247"/>
    </source>
</evidence>
<evidence type="ECO:0000256" key="17">
    <source>
        <dbReference type="ARBA" id="ARBA00049628"/>
    </source>
</evidence>
<comment type="pathway">
    <text evidence="18">Bacterial outer membrane biogenesis; LPS lipid A biosynthesis.</text>
</comment>
<keyword evidence="12 18" id="KW-0511">Multifunctional enzyme</keyword>
<dbReference type="GO" id="GO:0008360">
    <property type="term" value="P:regulation of cell shape"/>
    <property type="evidence" value="ECO:0007669"/>
    <property type="project" value="UniProtKB-KW"/>
</dbReference>
<evidence type="ECO:0000256" key="1">
    <source>
        <dbReference type="ARBA" id="ARBA00004496"/>
    </source>
</evidence>
<dbReference type="GO" id="GO:0006048">
    <property type="term" value="P:UDP-N-acetylglucosamine biosynthetic process"/>
    <property type="evidence" value="ECO:0007669"/>
    <property type="project" value="UniProtKB-UniPathway"/>
</dbReference>
<dbReference type="InterPro" id="IPR025877">
    <property type="entry name" value="MobA-like_NTP_Trfase"/>
</dbReference>
<dbReference type="GO" id="GO:0003977">
    <property type="term" value="F:UDP-N-acetylglucosamine diphosphorylase activity"/>
    <property type="evidence" value="ECO:0007669"/>
    <property type="project" value="UniProtKB-UniRule"/>
</dbReference>
<dbReference type="InterPro" id="IPR005882">
    <property type="entry name" value="Bifunctional_GlmU"/>
</dbReference>
<comment type="pathway">
    <text evidence="18">Nucleotide-sugar biosynthesis; UDP-N-acetyl-alpha-D-glucosamine biosynthesis; N-acetyl-alpha-D-glucosamine 1-phosphate from alpha-D-glucosamine 6-phosphate (route II): step 2/2.</text>
</comment>
<dbReference type="CDD" id="cd02540">
    <property type="entry name" value="GT2_GlmU_N_bac"/>
    <property type="match status" value="1"/>
</dbReference>
<feature type="region of interest" description="Pyrophosphorylase" evidence="18">
    <location>
        <begin position="1"/>
        <end position="229"/>
    </location>
</feature>
<comment type="catalytic activity">
    <reaction evidence="15 18">
        <text>alpha-D-glucosamine 1-phosphate + acetyl-CoA = N-acetyl-alpha-D-glucosamine 1-phosphate + CoA + H(+)</text>
        <dbReference type="Rhea" id="RHEA:13725"/>
        <dbReference type="ChEBI" id="CHEBI:15378"/>
        <dbReference type="ChEBI" id="CHEBI:57287"/>
        <dbReference type="ChEBI" id="CHEBI:57288"/>
        <dbReference type="ChEBI" id="CHEBI:57776"/>
        <dbReference type="ChEBI" id="CHEBI:58516"/>
        <dbReference type="EC" id="2.3.1.157"/>
    </reaction>
</comment>
<accession>A0A6L6J134</accession>
<proteinExistence type="inferred from homology"/>
<dbReference type="NCBIfam" id="TIGR01173">
    <property type="entry name" value="glmU"/>
    <property type="match status" value="1"/>
</dbReference>
<keyword evidence="4 18" id="KW-0963">Cytoplasm</keyword>
<feature type="region of interest" description="Linker" evidence="18">
    <location>
        <begin position="230"/>
        <end position="250"/>
    </location>
</feature>
<dbReference type="InterPro" id="IPR018357">
    <property type="entry name" value="Hexapep_transf_CS"/>
</dbReference>
<keyword evidence="21" id="KW-1185">Reference proteome</keyword>
<dbReference type="GO" id="GO:0000287">
    <property type="term" value="F:magnesium ion binding"/>
    <property type="evidence" value="ECO:0007669"/>
    <property type="project" value="UniProtKB-UniRule"/>
</dbReference>
<evidence type="ECO:0000256" key="12">
    <source>
        <dbReference type="ARBA" id="ARBA00023268"/>
    </source>
</evidence>
<comment type="caution">
    <text evidence="20">The sequence shown here is derived from an EMBL/GenBank/DDBJ whole genome shotgun (WGS) entry which is preliminary data.</text>
</comment>
<feature type="binding site" evidence="18">
    <location>
        <position position="423"/>
    </location>
    <ligand>
        <name>acetyl-CoA</name>
        <dbReference type="ChEBI" id="CHEBI:57288"/>
    </ligand>
</feature>
<dbReference type="GO" id="GO:0071555">
    <property type="term" value="P:cell wall organization"/>
    <property type="evidence" value="ECO:0007669"/>
    <property type="project" value="UniProtKB-KW"/>
</dbReference>
<evidence type="ECO:0000256" key="13">
    <source>
        <dbReference type="ARBA" id="ARBA00023315"/>
    </source>
</evidence>
<feature type="binding site" evidence="18">
    <location>
        <position position="334"/>
    </location>
    <ligand>
        <name>UDP-N-acetyl-alpha-D-glucosamine</name>
        <dbReference type="ChEBI" id="CHEBI:57705"/>
    </ligand>
</feature>
<feature type="binding site" evidence="18">
    <location>
        <position position="360"/>
    </location>
    <ligand>
        <name>UDP-N-acetyl-alpha-D-glucosamine</name>
        <dbReference type="ChEBI" id="CHEBI:57705"/>
    </ligand>
</feature>
<keyword evidence="14 18" id="KW-0961">Cell wall biogenesis/degradation</keyword>
<feature type="binding site" evidence="18">
    <location>
        <position position="170"/>
    </location>
    <ligand>
        <name>UDP-N-acetyl-alpha-D-glucosamine</name>
        <dbReference type="ChEBI" id="CHEBI:57705"/>
    </ligand>
</feature>
<feature type="binding site" evidence="18">
    <location>
        <position position="227"/>
    </location>
    <ligand>
        <name>UDP-N-acetyl-alpha-D-glucosamine</name>
        <dbReference type="ChEBI" id="CHEBI:57705"/>
    </ligand>
</feature>
<dbReference type="Pfam" id="PF00132">
    <property type="entry name" value="Hexapep"/>
    <property type="match status" value="1"/>
</dbReference>
<keyword evidence="5 18" id="KW-0808">Transferase</keyword>
<dbReference type="EMBL" id="WMII01000010">
    <property type="protein sequence ID" value="MTH64970.1"/>
    <property type="molecule type" value="Genomic_DNA"/>
</dbReference>
<comment type="function">
    <text evidence="17 18">Catalyzes the last two sequential reactions in the de novo biosynthetic pathway for UDP-N-acetylglucosamine (UDP-GlcNAc). The C-terminal domain catalyzes the transfer of acetyl group from acetyl coenzyme A to glucosamine-1-phosphate (GlcN-1-P) to produce N-acetylglucosamine-1-phosphate (GlcNAc-1-P), which is converted into UDP-GlcNAc by the transfer of uridine 5-monophosphate (from uridine 5-triphosphate), a reaction catalyzed by the N-terminal domain.</text>
</comment>
<name>A0A6L6J134_9RHOB</name>
<keyword evidence="10 18" id="KW-0133">Cell shape</keyword>
<feature type="binding site" evidence="18">
    <location>
        <begin position="369"/>
        <end position="370"/>
    </location>
    <ligand>
        <name>acetyl-CoA</name>
        <dbReference type="ChEBI" id="CHEBI:57288"/>
    </ligand>
</feature>
<evidence type="ECO:0000313" key="21">
    <source>
        <dbReference type="Proteomes" id="UP000478740"/>
    </source>
</evidence>
<dbReference type="InterPro" id="IPR001451">
    <property type="entry name" value="Hexapep"/>
</dbReference>